<evidence type="ECO:0000256" key="6">
    <source>
        <dbReference type="ARBA" id="ARBA00023136"/>
    </source>
</evidence>
<dbReference type="GO" id="GO:0005886">
    <property type="term" value="C:plasma membrane"/>
    <property type="evidence" value="ECO:0007669"/>
    <property type="project" value="TreeGrafter"/>
</dbReference>
<comment type="subcellular location">
    <subcellularLocation>
        <location evidence="1 8">Membrane</location>
        <topology evidence="1 8">Multi-pass membrane protein</topology>
    </subcellularLocation>
</comment>
<dbReference type="Proteomes" id="UP001140206">
    <property type="component" value="Chromosome 4"/>
</dbReference>
<evidence type="ECO:0000256" key="3">
    <source>
        <dbReference type="ARBA" id="ARBA00022448"/>
    </source>
</evidence>
<keyword evidence="10" id="KW-1185">Reference proteome</keyword>
<feature type="transmembrane region" description="Helical" evidence="8">
    <location>
        <begin position="291"/>
        <end position="311"/>
    </location>
</feature>
<feature type="transmembrane region" description="Helical" evidence="8">
    <location>
        <begin position="257"/>
        <end position="279"/>
    </location>
</feature>
<comment type="similarity">
    <text evidence="2 8">Belongs to the auxin efflux carrier (TC 2.A.69.1) family.</text>
</comment>
<sequence>MIGMGDIYKVLEAMVPLYFALALGYGSIQWWQIFTPAECDTINRLVSYFAFPFFAFRFTLNTDPYSWNYRAIAGDVIAKVLIIGSLAAWTKYSSKGNYAWAITSFSLTTLTNALVMGVPLLDAMYGNWAGDLVVQLAVFQAVTWLTLLLFVLELKKALEEMREEMVEDTSVDMSDQVAQVQLTRHVTNGHQVIQVELTRQVTNGRQENVNQGEEVWNNRDNTQGVATNDLEFGNSMAVAHNRRFSFWSLMKVVGWKLALNPNSYASLIGMTWALVASRYDFKLPGLLDGCVYIMARTGTGMAMFSMGIFMATQEKALACGTNLTLFGMALRFIAGPLAMAIGCFVVGLRGDVLRVAIIQAAVPQSITSFVYAQEYGLHAQVISTAVIFGMLVSLPLLVLYYVILEFA</sequence>
<evidence type="ECO:0000256" key="8">
    <source>
        <dbReference type="RuleBase" id="RU362108"/>
    </source>
</evidence>
<feature type="transmembrane region" description="Helical" evidence="8">
    <location>
        <begin position="15"/>
        <end position="33"/>
    </location>
</feature>
<feature type="transmembrane region" description="Helical" evidence="8">
    <location>
        <begin position="384"/>
        <end position="403"/>
    </location>
</feature>
<dbReference type="Pfam" id="PF03547">
    <property type="entry name" value="Mem_trans"/>
    <property type="match status" value="1"/>
</dbReference>
<feature type="transmembrane region" description="Helical" evidence="8">
    <location>
        <begin position="98"/>
        <end position="120"/>
    </location>
</feature>
<name>A0AAV8D420_9POAL</name>
<keyword evidence="3 8" id="KW-0813">Transport</keyword>
<proteinExistence type="inferred from homology"/>
<keyword evidence="4 8" id="KW-0812">Transmembrane</keyword>
<evidence type="ECO:0000256" key="1">
    <source>
        <dbReference type="ARBA" id="ARBA00004141"/>
    </source>
</evidence>
<dbReference type="GO" id="GO:0005783">
    <property type="term" value="C:endoplasmic reticulum"/>
    <property type="evidence" value="ECO:0007669"/>
    <property type="project" value="TreeGrafter"/>
</dbReference>
<organism evidence="9 10">
    <name type="scientific">Rhynchospora pubera</name>
    <dbReference type="NCBI Taxonomy" id="906938"/>
    <lineage>
        <taxon>Eukaryota</taxon>
        <taxon>Viridiplantae</taxon>
        <taxon>Streptophyta</taxon>
        <taxon>Embryophyta</taxon>
        <taxon>Tracheophyta</taxon>
        <taxon>Spermatophyta</taxon>
        <taxon>Magnoliopsida</taxon>
        <taxon>Liliopsida</taxon>
        <taxon>Poales</taxon>
        <taxon>Cyperaceae</taxon>
        <taxon>Cyperoideae</taxon>
        <taxon>Rhynchosporeae</taxon>
        <taxon>Rhynchospora</taxon>
    </lineage>
</organism>
<evidence type="ECO:0000256" key="5">
    <source>
        <dbReference type="ARBA" id="ARBA00022989"/>
    </source>
</evidence>
<feature type="transmembrane region" description="Helical" evidence="8">
    <location>
        <begin position="67"/>
        <end position="89"/>
    </location>
</feature>
<feature type="transmembrane region" description="Helical" evidence="8">
    <location>
        <begin position="323"/>
        <end position="347"/>
    </location>
</feature>
<evidence type="ECO:0000256" key="2">
    <source>
        <dbReference type="ARBA" id="ARBA00009177"/>
    </source>
</evidence>
<evidence type="ECO:0000256" key="7">
    <source>
        <dbReference type="ARBA" id="ARBA00023294"/>
    </source>
</evidence>
<keyword evidence="6 8" id="KW-0472">Membrane</keyword>
<dbReference type="GO" id="GO:0009734">
    <property type="term" value="P:auxin-activated signaling pathway"/>
    <property type="evidence" value="ECO:0007669"/>
    <property type="project" value="UniProtKB-UniRule"/>
</dbReference>
<dbReference type="InterPro" id="IPR014024">
    <property type="entry name" value="Auxin_eff_plant"/>
</dbReference>
<feature type="transmembrane region" description="Helical" evidence="8">
    <location>
        <begin position="132"/>
        <end position="152"/>
    </location>
</feature>
<dbReference type="PANTHER" id="PTHR31752:SF2">
    <property type="entry name" value="AUXIN EFFLUX CARRIER COMPONENT 5"/>
    <property type="match status" value="1"/>
</dbReference>
<comment type="caution">
    <text evidence="8">Lacks conserved residue(s) required for the propagation of feature annotation.</text>
</comment>
<dbReference type="GO" id="GO:0009926">
    <property type="term" value="P:auxin polar transport"/>
    <property type="evidence" value="ECO:0007669"/>
    <property type="project" value="TreeGrafter"/>
</dbReference>
<dbReference type="InterPro" id="IPR004776">
    <property type="entry name" value="Mem_transp_PIN-like"/>
</dbReference>
<keyword evidence="7 8" id="KW-0927">Auxin signaling pathway</keyword>
<gene>
    <name evidence="9" type="ORF">LUZ62_071537</name>
</gene>
<comment type="function">
    <text evidence="8">May act as a component of the auxin efflux carrier.</text>
</comment>
<reference evidence="9" key="1">
    <citation type="submission" date="2022-08" db="EMBL/GenBank/DDBJ databases">
        <authorList>
            <person name="Marques A."/>
        </authorList>
    </citation>
    <scope>NUCLEOTIDE SEQUENCE</scope>
    <source>
        <strain evidence="9">RhyPub2mFocal</strain>
        <tissue evidence="9">Leaves</tissue>
    </source>
</reference>
<comment type="caution">
    <text evidence="9">The sequence shown here is derived from an EMBL/GenBank/DDBJ whole genome shotgun (WGS) entry which is preliminary data.</text>
</comment>
<dbReference type="PANTHER" id="PTHR31752">
    <property type="entry name" value="AUXIN EFFLUX CARRIER COMPONENT 1B-RELATED"/>
    <property type="match status" value="1"/>
</dbReference>
<evidence type="ECO:0000313" key="9">
    <source>
        <dbReference type="EMBL" id="KAJ4761162.1"/>
    </source>
</evidence>
<dbReference type="EMBL" id="JAMFTS010000004">
    <property type="protein sequence ID" value="KAJ4761162.1"/>
    <property type="molecule type" value="Genomic_DNA"/>
</dbReference>
<dbReference type="InterPro" id="IPR051107">
    <property type="entry name" value="Auxin_Efflux_Carrier"/>
</dbReference>
<dbReference type="NCBIfam" id="TIGR00946">
    <property type="entry name" value="2a69"/>
    <property type="match status" value="1"/>
</dbReference>
<evidence type="ECO:0000313" key="10">
    <source>
        <dbReference type="Proteomes" id="UP001140206"/>
    </source>
</evidence>
<dbReference type="AlphaFoldDB" id="A0AAV8D420"/>
<dbReference type="GO" id="GO:0010329">
    <property type="term" value="F:auxin efflux transmembrane transporter activity"/>
    <property type="evidence" value="ECO:0007669"/>
    <property type="project" value="TreeGrafter"/>
</dbReference>
<protein>
    <recommendedName>
        <fullName evidence="8">Auxin efflux carrier component</fullName>
    </recommendedName>
</protein>
<evidence type="ECO:0000256" key="4">
    <source>
        <dbReference type="ARBA" id="ARBA00022692"/>
    </source>
</evidence>
<accession>A0AAV8D420</accession>
<keyword evidence="5 8" id="KW-1133">Transmembrane helix</keyword>